<organism evidence="4 5">
    <name type="scientific">Reticulomyxa filosa</name>
    <dbReference type="NCBI Taxonomy" id="46433"/>
    <lineage>
        <taxon>Eukaryota</taxon>
        <taxon>Sar</taxon>
        <taxon>Rhizaria</taxon>
        <taxon>Retaria</taxon>
        <taxon>Foraminifera</taxon>
        <taxon>Monothalamids</taxon>
        <taxon>Reticulomyxidae</taxon>
        <taxon>Reticulomyxa</taxon>
    </lineage>
</organism>
<feature type="compositionally biased region" description="Low complexity" evidence="1">
    <location>
        <begin position="1"/>
        <end position="27"/>
    </location>
</feature>
<feature type="region of interest" description="Disordered" evidence="1">
    <location>
        <begin position="367"/>
        <end position="416"/>
    </location>
</feature>
<dbReference type="AlphaFoldDB" id="X6NYL7"/>
<comment type="caution">
    <text evidence="4">The sequence shown here is derived from an EMBL/GenBank/DDBJ whole genome shotgun (WGS) entry which is preliminary data.</text>
</comment>
<protein>
    <submittedName>
        <fullName evidence="4">Laminin G, domain-containing 2</fullName>
    </submittedName>
</protein>
<feature type="region of interest" description="Disordered" evidence="1">
    <location>
        <begin position="1"/>
        <end position="46"/>
    </location>
</feature>
<dbReference type="InterPro" id="IPR002350">
    <property type="entry name" value="Kazal_dom"/>
</dbReference>
<feature type="domain" description="VWFA" evidence="2">
    <location>
        <begin position="55"/>
        <end position="266"/>
    </location>
</feature>
<dbReference type="InterPro" id="IPR036465">
    <property type="entry name" value="vWFA_dom_sf"/>
</dbReference>
<dbReference type="PROSITE" id="PS50234">
    <property type="entry name" value="VWFA"/>
    <property type="match status" value="1"/>
</dbReference>
<dbReference type="SUPFAM" id="SSF100895">
    <property type="entry name" value="Kazal-type serine protease inhibitors"/>
    <property type="match status" value="1"/>
</dbReference>
<dbReference type="PROSITE" id="PS00282">
    <property type="entry name" value="KAZAL_1"/>
    <property type="match status" value="1"/>
</dbReference>
<dbReference type="SMART" id="SM00280">
    <property type="entry name" value="KAZAL"/>
    <property type="match status" value="1"/>
</dbReference>
<reference evidence="4 5" key="1">
    <citation type="journal article" date="2013" name="Curr. Biol.">
        <title>The Genome of the Foraminiferan Reticulomyxa filosa.</title>
        <authorList>
            <person name="Glockner G."/>
            <person name="Hulsmann N."/>
            <person name="Schleicher M."/>
            <person name="Noegel A.A."/>
            <person name="Eichinger L."/>
            <person name="Gallinger C."/>
            <person name="Pawlowski J."/>
            <person name="Sierra R."/>
            <person name="Euteneuer U."/>
            <person name="Pillet L."/>
            <person name="Moustafa A."/>
            <person name="Platzer M."/>
            <person name="Groth M."/>
            <person name="Szafranski K."/>
            <person name="Schliwa M."/>
        </authorList>
    </citation>
    <scope>NUCLEOTIDE SEQUENCE [LARGE SCALE GENOMIC DNA]</scope>
</reference>
<feature type="region of interest" description="Disordered" evidence="1">
    <location>
        <begin position="704"/>
        <end position="739"/>
    </location>
</feature>
<feature type="compositionally biased region" description="Polar residues" evidence="1">
    <location>
        <begin position="367"/>
        <end position="409"/>
    </location>
</feature>
<dbReference type="PRINTS" id="PR01217">
    <property type="entry name" value="PRICHEXTENSN"/>
</dbReference>
<accession>X6NYL7</accession>
<sequence>MPTATPTFTPTFSPTSTPTTNPSMAPTDPTTNPTASPTKLPTFSPIGRANCRVDDMIFVVDSSSSAYPQDEHGGPGSNTLFSFSEQKFLLEELYWEIYLTGSNPNVEILQYFDRKQFHQLDINDYNLSSKLEANVVVDIIRSMELYNDDPFVANDILNAMEQAIEDLFDFQLYVNGSERQKTIVLTITDENWRIHSNWCKKLQSTYLSVLEIDLVIVIMNDDIPKQNLYCFFDTHNSKYLSSIFTHKDLANEEGTLDRKKSIHSLLLRLCLPGGVSTPTWSPSAIPTSTPTFKPTSHPSVPTTIYTDLPTTDLPAVFNFSTTEPSNSPTPIPTHTLSNTPTFNPAAFATLSPSKKPTQEPIAATLEPTINPTRSPTKLTRSPSKFPTEYVTTDSPSQTPSLGPTRTPTEGPSLILSEVPTHHPTESPIWDPTHNPTQIPAAVHTNSPSIAPSNPPTSLTCCCSPTWDKVCGQDGFTYPNPCLAECFGVVIDYYGECEIPDCGNDTSTTLPPTPSSQPDTTSPTPTPTAAYCWGEREWNTKCTDTKSPYCQNLAEDNCTYTRCLNACAQNHHCQGIEFWNVSFEFRAFVFCDLCTSADKVYIDTDPSSAVSVTSKGSCTTQIPTLGPTTLPPTTQPIIETANTTCFFEECLEECSSLGVKCKGIEWWEVSIHSVVSTRCSLCSSYALEQALIPFGSVETIQKKTCEPTGSPTVSSHTNGPSLLPSKQPSKTLTRTPTMISSLNPTASPTKRIDCDISAMAFVVDASFSYFGDHANDWYLQTRFLQQTYRYLTLQSPILPKFTYLEFDSNVTSIIPIEEELSVDQIVRKIGRSQYLSSRALPTNIDVAIVMGAIELMNVTTPGRKVVFVMATEIEFSLEDCDGIRNDWLLENGIDVVLVIMTEPMIEKHNQQGDDQPFKCLFNTTNPNYVSNIFLEPIFEDLEYLIPRVATSVCKGILFVICLCDAS</sequence>
<feature type="compositionally biased region" description="Polar residues" evidence="1">
    <location>
        <begin position="28"/>
        <end position="41"/>
    </location>
</feature>
<dbReference type="PROSITE" id="PS51465">
    <property type="entry name" value="KAZAL_2"/>
    <property type="match status" value="1"/>
</dbReference>
<proteinExistence type="predicted"/>
<dbReference type="OrthoDB" id="6140606at2759"/>
<dbReference type="EMBL" id="ASPP01004966">
    <property type="protein sequence ID" value="ETO31385.1"/>
    <property type="molecule type" value="Genomic_DNA"/>
</dbReference>
<feature type="domain" description="Kazal-like" evidence="3">
    <location>
        <begin position="455"/>
        <end position="498"/>
    </location>
</feature>
<dbReference type="InterPro" id="IPR036058">
    <property type="entry name" value="Kazal_dom_sf"/>
</dbReference>
<name>X6NYL7_RETFI</name>
<evidence type="ECO:0000313" key="4">
    <source>
        <dbReference type="EMBL" id="ETO31385.1"/>
    </source>
</evidence>
<gene>
    <name evidence="4" type="ORF">RFI_05734</name>
</gene>
<dbReference type="Proteomes" id="UP000023152">
    <property type="component" value="Unassembled WGS sequence"/>
</dbReference>
<evidence type="ECO:0000313" key="5">
    <source>
        <dbReference type="Proteomes" id="UP000023152"/>
    </source>
</evidence>
<evidence type="ECO:0000259" key="2">
    <source>
        <dbReference type="PROSITE" id="PS50234"/>
    </source>
</evidence>
<evidence type="ECO:0000259" key="3">
    <source>
        <dbReference type="PROSITE" id="PS51465"/>
    </source>
</evidence>
<keyword evidence="5" id="KW-1185">Reference proteome</keyword>
<dbReference type="SUPFAM" id="SSF53300">
    <property type="entry name" value="vWA-like"/>
    <property type="match status" value="2"/>
</dbReference>
<dbReference type="CDD" id="cd00104">
    <property type="entry name" value="KAZAL_FS"/>
    <property type="match status" value="1"/>
</dbReference>
<dbReference type="Gene3D" id="3.30.60.30">
    <property type="match status" value="1"/>
</dbReference>
<dbReference type="InterPro" id="IPR002035">
    <property type="entry name" value="VWF_A"/>
</dbReference>
<feature type="compositionally biased region" description="Polar residues" evidence="1">
    <location>
        <begin position="706"/>
        <end position="739"/>
    </location>
</feature>
<evidence type="ECO:0000256" key="1">
    <source>
        <dbReference type="SAM" id="MobiDB-lite"/>
    </source>
</evidence>